<sequence length="254" mass="28799">MPHAFRDFLQQGLDDRTWRQADLVRESGMSRALVSKLLKDQRDVLPRPPEQATVEGIAKAFRVPPATVWQVVARAMGLPTEALPTIVHELKDATDHELLDEISQRMSRRVVSDQEWAAERRRADELEILEFISRQNEAESGATVVDAENPFPVDTLAWRRIEEERQKQLRLDAMVDEYLERRGTASITFTARGQVNSARELEPDELARRRAAAEAETSIEGPEPPAELAADATDEDTEYTKQFDAEHGDDNEGR</sequence>
<dbReference type="STRING" id="585531.HMPREF0063_11950"/>
<dbReference type="EMBL" id="ACLF03000006">
    <property type="protein sequence ID" value="EFQ82741.1"/>
    <property type="molecule type" value="Genomic_DNA"/>
</dbReference>
<comment type="caution">
    <text evidence="3">The sequence shown here is derived from an EMBL/GenBank/DDBJ whole genome shotgun (WGS) entry which is preliminary data.</text>
</comment>
<keyword evidence="4" id="KW-1185">Reference proteome</keyword>
<dbReference type="GO" id="GO:0003677">
    <property type="term" value="F:DNA binding"/>
    <property type="evidence" value="ECO:0007669"/>
    <property type="project" value="InterPro"/>
</dbReference>
<protein>
    <recommendedName>
        <fullName evidence="2">HTH cro/C1-type domain-containing protein</fullName>
    </recommendedName>
</protein>
<dbReference type="PROSITE" id="PS50943">
    <property type="entry name" value="HTH_CROC1"/>
    <property type="match status" value="1"/>
</dbReference>
<dbReference type="HOGENOM" id="CLU_1092527_0_0_11"/>
<reference evidence="3" key="1">
    <citation type="submission" date="2010-08" db="EMBL/GenBank/DDBJ databases">
        <authorList>
            <person name="Muzny D."/>
            <person name="Qin X."/>
            <person name="Buhay C."/>
            <person name="Dugan-Rocha S."/>
            <person name="Ding Y."/>
            <person name="Chen G."/>
            <person name="Hawes A."/>
            <person name="Holder M."/>
            <person name="Jhangiani S."/>
            <person name="Johnson A."/>
            <person name="Khan Z."/>
            <person name="Li Z."/>
            <person name="Liu W."/>
            <person name="Liu X."/>
            <person name="Perez L."/>
            <person name="Shen H."/>
            <person name="Wang Q."/>
            <person name="Watt J."/>
            <person name="Xi L."/>
            <person name="Xin Y."/>
            <person name="Zhou J."/>
            <person name="Deng J."/>
            <person name="Jiang H."/>
            <person name="Liu Y."/>
            <person name="Qu J."/>
            <person name="Song X.-Z."/>
            <person name="Zhang L."/>
            <person name="Villasana D."/>
            <person name="Johnson A."/>
            <person name="Liu J."/>
            <person name="Liyanage D."/>
            <person name="Lorensuhewa L."/>
            <person name="Robinson T."/>
            <person name="Song A."/>
            <person name="Song B.-B."/>
            <person name="Dinh H."/>
            <person name="Thornton R."/>
            <person name="Coyle M."/>
            <person name="Francisco L."/>
            <person name="Jackson L."/>
            <person name="Javaid M."/>
            <person name="Korchina V."/>
            <person name="Kovar C."/>
            <person name="Mata R."/>
            <person name="Mathew T."/>
            <person name="Ngo R."/>
            <person name="Nguyen L."/>
            <person name="Nguyen N."/>
            <person name="Okwuonu G."/>
            <person name="Ongeri F."/>
            <person name="Pham C."/>
            <person name="Simmons D."/>
            <person name="Wilczek-Boney K."/>
            <person name="Hale W."/>
            <person name="Jakkamsetti A."/>
            <person name="Pham P."/>
            <person name="Ruth R."/>
            <person name="San Lucas F."/>
            <person name="Warren J."/>
            <person name="Zhang J."/>
            <person name="Zhao Z."/>
            <person name="Zhou C."/>
            <person name="Zhu D."/>
            <person name="Lee S."/>
            <person name="Bess C."/>
            <person name="Blankenburg K."/>
            <person name="Forbes L."/>
            <person name="Fu Q."/>
            <person name="Gubbala S."/>
            <person name="Hirani K."/>
            <person name="Jayaseelan J.C."/>
            <person name="Lara F."/>
            <person name="Munidasa M."/>
            <person name="Palculict T."/>
            <person name="Patil S."/>
            <person name="Pu L.-L."/>
            <person name="Saada N."/>
            <person name="Tang L."/>
            <person name="Weissenberger G."/>
            <person name="Zhu Y."/>
            <person name="Hemphill L."/>
            <person name="Shang Y."/>
            <person name="Youmans B."/>
            <person name="Ayvaz T."/>
            <person name="Ross M."/>
            <person name="Santibanez J."/>
            <person name="Aqrawi P."/>
            <person name="Gross S."/>
            <person name="Joshi V."/>
            <person name="Fowler G."/>
            <person name="Nazareth L."/>
            <person name="Reid J."/>
            <person name="Worley K."/>
            <person name="Petrosino J."/>
            <person name="Highlander S."/>
            <person name="Gibbs R."/>
        </authorList>
    </citation>
    <scope>NUCLEOTIDE SEQUENCE [LARGE SCALE GENOMIC DNA]</scope>
    <source>
        <strain evidence="3">DSM 15272</strain>
    </source>
</reference>
<evidence type="ECO:0000313" key="3">
    <source>
        <dbReference type="EMBL" id="EFQ82741.1"/>
    </source>
</evidence>
<accession>E2SE14</accession>
<evidence type="ECO:0000313" key="4">
    <source>
        <dbReference type="Proteomes" id="UP000003111"/>
    </source>
</evidence>
<feature type="compositionally biased region" description="Basic and acidic residues" evidence="1">
    <location>
        <begin position="238"/>
        <end position="254"/>
    </location>
</feature>
<dbReference type="AlphaFoldDB" id="E2SE14"/>
<proteinExistence type="predicted"/>
<feature type="compositionally biased region" description="Basic and acidic residues" evidence="1">
    <location>
        <begin position="199"/>
        <end position="213"/>
    </location>
</feature>
<evidence type="ECO:0000256" key="1">
    <source>
        <dbReference type="SAM" id="MobiDB-lite"/>
    </source>
</evidence>
<organism evidence="3 4">
    <name type="scientific">Aeromicrobium marinum DSM 15272</name>
    <dbReference type="NCBI Taxonomy" id="585531"/>
    <lineage>
        <taxon>Bacteria</taxon>
        <taxon>Bacillati</taxon>
        <taxon>Actinomycetota</taxon>
        <taxon>Actinomycetes</taxon>
        <taxon>Propionibacteriales</taxon>
        <taxon>Nocardioidaceae</taxon>
        <taxon>Aeromicrobium</taxon>
    </lineage>
</organism>
<dbReference type="Proteomes" id="UP000003111">
    <property type="component" value="Unassembled WGS sequence"/>
</dbReference>
<feature type="domain" description="HTH cro/C1-type" evidence="2">
    <location>
        <begin position="20"/>
        <end position="68"/>
    </location>
</feature>
<dbReference type="SMART" id="SM00530">
    <property type="entry name" value="HTH_XRE"/>
    <property type="match status" value="1"/>
</dbReference>
<feature type="region of interest" description="Disordered" evidence="1">
    <location>
        <begin position="196"/>
        <end position="254"/>
    </location>
</feature>
<dbReference type="InterPro" id="IPR001387">
    <property type="entry name" value="Cro/C1-type_HTH"/>
</dbReference>
<dbReference type="InterPro" id="IPR010982">
    <property type="entry name" value="Lambda_DNA-bd_dom_sf"/>
</dbReference>
<name>E2SE14_9ACTN</name>
<dbReference type="eggNOG" id="ENOG502ZN0Z">
    <property type="taxonomic scope" value="Bacteria"/>
</dbReference>
<evidence type="ECO:0000259" key="2">
    <source>
        <dbReference type="PROSITE" id="PS50943"/>
    </source>
</evidence>
<gene>
    <name evidence="3" type="ORF">HMPREF0063_11950</name>
</gene>
<dbReference type="Gene3D" id="1.10.260.40">
    <property type="entry name" value="lambda repressor-like DNA-binding domains"/>
    <property type="match status" value="1"/>
</dbReference>